<dbReference type="AlphaFoldDB" id="A0A2W1NWG5"/>
<accession>A0A2W1NWG5</accession>
<gene>
    <name evidence="1" type="ORF">CBW46_019615</name>
</gene>
<proteinExistence type="predicted"/>
<dbReference type="RefSeq" id="WP_089201655.1">
    <property type="nucleotide sequence ID" value="NZ_NHRJ02000020.1"/>
</dbReference>
<sequence length="65" mass="7722">MGDVLQRPLTHNCIICGQKKEHGIMIITEFICDECEHEMVQTDVKDAKYSFYIHQMKRIFYKKDA</sequence>
<evidence type="ECO:0000313" key="2">
    <source>
        <dbReference type="Proteomes" id="UP000214746"/>
    </source>
</evidence>
<dbReference type="Pfam" id="PF10764">
    <property type="entry name" value="Gin"/>
    <property type="match status" value="1"/>
</dbReference>
<protein>
    <submittedName>
        <fullName evidence="1">Inhibitor of sigma-G Gin</fullName>
    </submittedName>
</protein>
<dbReference type="EMBL" id="NHRJ02000020">
    <property type="protein sequence ID" value="PZE19178.1"/>
    <property type="molecule type" value="Genomic_DNA"/>
</dbReference>
<dbReference type="Proteomes" id="UP000214746">
    <property type="component" value="Unassembled WGS sequence"/>
</dbReference>
<name>A0A2W1NWG5_PAEXE</name>
<reference evidence="1" key="1">
    <citation type="submission" date="2018-06" db="EMBL/GenBank/DDBJ databases">
        <title>Paenibacillus xerothermodurans sp. nov. an extremely dry heat resistant spore forming bacterium isolated from the soil of Cape Canaveral, Florida.</title>
        <authorList>
            <person name="Seuylemezian A."/>
            <person name="Kaur N."/>
            <person name="Patil P."/>
            <person name="Patil P."/>
            <person name="Mayilraj S."/>
            <person name="Vaishampayan P."/>
        </authorList>
    </citation>
    <scope>NUCLEOTIDE SEQUENCE [LARGE SCALE GENOMIC DNA]</scope>
    <source>
        <strain evidence="1">ATCC 27380</strain>
    </source>
</reference>
<dbReference type="InterPro" id="IPR019700">
    <property type="entry name" value="Sigma-G_inhibitor_Gin"/>
</dbReference>
<evidence type="ECO:0000313" key="1">
    <source>
        <dbReference type="EMBL" id="PZE19178.1"/>
    </source>
</evidence>
<dbReference type="OrthoDB" id="2886653at2"/>
<comment type="caution">
    <text evidence="1">The sequence shown here is derived from an EMBL/GenBank/DDBJ whole genome shotgun (WGS) entry which is preliminary data.</text>
</comment>
<organism evidence="1 2">
    <name type="scientific">Paenibacillus xerothermodurans</name>
    <dbReference type="NCBI Taxonomy" id="1977292"/>
    <lineage>
        <taxon>Bacteria</taxon>
        <taxon>Bacillati</taxon>
        <taxon>Bacillota</taxon>
        <taxon>Bacilli</taxon>
        <taxon>Bacillales</taxon>
        <taxon>Paenibacillaceae</taxon>
        <taxon>Paenibacillus</taxon>
    </lineage>
</organism>
<keyword evidence="2" id="KW-1185">Reference proteome</keyword>